<dbReference type="Proteomes" id="UP000198319">
    <property type="component" value="Unassembled WGS sequence"/>
</dbReference>
<comment type="caution">
    <text evidence="2">The sequence shown here is derived from an EMBL/GenBank/DDBJ whole genome shotgun (WGS) entry which is preliminary data.</text>
</comment>
<organism evidence="2 4">
    <name type="scientific">Flavobacterium tructae</name>
    <dbReference type="NCBI Taxonomy" id="1114873"/>
    <lineage>
        <taxon>Bacteria</taxon>
        <taxon>Pseudomonadati</taxon>
        <taxon>Bacteroidota</taxon>
        <taxon>Flavobacteriia</taxon>
        <taxon>Flavobacteriales</taxon>
        <taxon>Flavobacteriaceae</taxon>
        <taxon>Flavobacterium</taxon>
    </lineage>
</organism>
<sequence length="335" mass="38718">MPNNTFEDYKKAVKKKYEIEKNNDHFVYLNSPTRAKLRNLCWELFQQQNRNQDDLNVFSSLLGLTFDVNKKNKFEEQIDKFRPIEKFFKGGSDPAIVDAVNMAAILVDFKARPFNKFRIQELFEDEVQLEDEDKLEVLNPQMELSSDSGILETFLNRKEREKVSGREEVSGIEVIKPLINSFVNVNVEKSPDSDSNPVPNPVPNPNSKFPTRRQLVIMGIVSFLCLISISTYYAFQDKECMQWSGDHYEMVDCDLKIQGLAKSANIEIIDPTLVNLKKIKVCDTTTYFDKNGVAIIWYAKTANGIEFFDAHGRHPENNSPLRPVTHYILNKYIKR</sequence>
<evidence type="ECO:0000313" key="2">
    <source>
        <dbReference type="EMBL" id="OHT45045.1"/>
    </source>
</evidence>
<dbReference type="AlphaFoldDB" id="A0A1S1J6E3"/>
<keyword evidence="1" id="KW-0472">Membrane</keyword>
<protein>
    <submittedName>
        <fullName evidence="2">Uncharacterized protein</fullName>
    </submittedName>
</protein>
<reference evidence="4" key="2">
    <citation type="submission" date="2016-09" db="EMBL/GenBank/DDBJ databases">
        <authorList>
            <person name="Chen S."/>
            <person name="Walker E."/>
        </authorList>
    </citation>
    <scope>NUCLEOTIDE SEQUENCE [LARGE SCALE GENOMIC DNA]</scope>
    <source>
        <strain evidence="4">MSU</strain>
    </source>
</reference>
<dbReference type="EMBL" id="MUHG01000028">
    <property type="protein sequence ID" value="OXB16604.1"/>
    <property type="molecule type" value="Genomic_DNA"/>
</dbReference>
<keyword evidence="5" id="KW-1185">Reference proteome</keyword>
<proteinExistence type="predicted"/>
<dbReference type="STRING" id="1278819.BHE19_10060"/>
<dbReference type="RefSeq" id="WP_070907372.1">
    <property type="nucleotide sequence ID" value="NZ_MIKE01000023.1"/>
</dbReference>
<dbReference type="EMBL" id="MIKE01000023">
    <property type="protein sequence ID" value="OHT45045.1"/>
    <property type="molecule type" value="Genomic_DNA"/>
</dbReference>
<evidence type="ECO:0000313" key="4">
    <source>
        <dbReference type="Proteomes" id="UP000180252"/>
    </source>
</evidence>
<dbReference type="Proteomes" id="UP000180252">
    <property type="component" value="Unassembled WGS sequence"/>
</dbReference>
<name>A0A1S1J6E3_9FLAO</name>
<evidence type="ECO:0000313" key="5">
    <source>
        <dbReference type="Proteomes" id="UP000198319"/>
    </source>
</evidence>
<keyword evidence="1" id="KW-0812">Transmembrane</keyword>
<reference evidence="2" key="1">
    <citation type="submission" date="2016-09" db="EMBL/GenBank/DDBJ databases">
        <authorList>
            <person name="Capua I."/>
            <person name="De Benedictis P."/>
            <person name="Joannis T."/>
            <person name="Lombin L.H."/>
            <person name="Cattoli G."/>
        </authorList>
    </citation>
    <scope>NUCLEOTIDE SEQUENCE [LARGE SCALE GENOMIC DNA]</scope>
    <source>
        <strain evidence="2">MSU</strain>
    </source>
</reference>
<evidence type="ECO:0000256" key="1">
    <source>
        <dbReference type="SAM" id="Phobius"/>
    </source>
</evidence>
<feature type="transmembrane region" description="Helical" evidence="1">
    <location>
        <begin position="215"/>
        <end position="235"/>
    </location>
</feature>
<evidence type="ECO:0000313" key="3">
    <source>
        <dbReference type="EMBL" id="OXB16604.1"/>
    </source>
</evidence>
<accession>A0A1S1J6E3</accession>
<reference evidence="3 5" key="3">
    <citation type="submission" date="2016-11" db="EMBL/GenBank/DDBJ databases">
        <title>Whole genomes of Flavobacteriaceae.</title>
        <authorList>
            <person name="Stine C."/>
            <person name="Li C."/>
            <person name="Tadesse D."/>
        </authorList>
    </citation>
    <scope>NUCLEOTIDE SEQUENCE [LARGE SCALE GENOMIC DNA]</scope>
    <source>
        <strain evidence="3 5">ATCC BAA-2541</strain>
    </source>
</reference>
<gene>
    <name evidence="3" type="ORF">B0A71_19240</name>
    <name evidence="2" type="ORF">BHE19_10060</name>
</gene>
<keyword evidence="1" id="KW-1133">Transmembrane helix</keyword>
<dbReference type="OrthoDB" id="1340494at2"/>